<name>A0A9D4USL0_ADICA</name>
<protein>
    <submittedName>
        <fullName evidence="2">Uncharacterized protein</fullName>
    </submittedName>
</protein>
<gene>
    <name evidence="2" type="ORF">GOP47_0011331</name>
</gene>
<keyword evidence="3" id="KW-1185">Reference proteome</keyword>
<feature type="region of interest" description="Disordered" evidence="1">
    <location>
        <begin position="75"/>
        <end position="95"/>
    </location>
</feature>
<dbReference type="Proteomes" id="UP000886520">
    <property type="component" value="Chromosome 11"/>
</dbReference>
<organism evidence="2 3">
    <name type="scientific">Adiantum capillus-veneris</name>
    <name type="common">Maidenhair fern</name>
    <dbReference type="NCBI Taxonomy" id="13818"/>
    <lineage>
        <taxon>Eukaryota</taxon>
        <taxon>Viridiplantae</taxon>
        <taxon>Streptophyta</taxon>
        <taxon>Embryophyta</taxon>
        <taxon>Tracheophyta</taxon>
        <taxon>Polypodiopsida</taxon>
        <taxon>Polypodiidae</taxon>
        <taxon>Polypodiales</taxon>
        <taxon>Pteridineae</taxon>
        <taxon>Pteridaceae</taxon>
        <taxon>Vittarioideae</taxon>
        <taxon>Adiantum</taxon>
    </lineage>
</organism>
<sequence length="95" mass="10144">MVTLGADAYGFLLFTFRATTASPLRQWSCRADQVKPFFVSRLGFFCGGGLSVFVPYTSGQVIAEQNIPAIATAEEAARDGGRSSVDSDQTIFGTP</sequence>
<dbReference type="EMBL" id="JABFUD020000011">
    <property type="protein sequence ID" value="KAI5073318.1"/>
    <property type="molecule type" value="Genomic_DNA"/>
</dbReference>
<dbReference type="AlphaFoldDB" id="A0A9D4USL0"/>
<proteinExistence type="predicted"/>
<evidence type="ECO:0000313" key="3">
    <source>
        <dbReference type="Proteomes" id="UP000886520"/>
    </source>
</evidence>
<reference evidence="2" key="1">
    <citation type="submission" date="2021-01" db="EMBL/GenBank/DDBJ databases">
        <title>Adiantum capillus-veneris genome.</title>
        <authorList>
            <person name="Fang Y."/>
            <person name="Liao Q."/>
        </authorList>
    </citation>
    <scope>NUCLEOTIDE SEQUENCE</scope>
    <source>
        <strain evidence="2">H3</strain>
        <tissue evidence="2">Leaf</tissue>
    </source>
</reference>
<evidence type="ECO:0000313" key="2">
    <source>
        <dbReference type="EMBL" id="KAI5073318.1"/>
    </source>
</evidence>
<comment type="caution">
    <text evidence="2">The sequence shown here is derived from an EMBL/GenBank/DDBJ whole genome shotgun (WGS) entry which is preliminary data.</text>
</comment>
<feature type="compositionally biased region" description="Polar residues" evidence="1">
    <location>
        <begin position="84"/>
        <end position="95"/>
    </location>
</feature>
<evidence type="ECO:0000256" key="1">
    <source>
        <dbReference type="SAM" id="MobiDB-lite"/>
    </source>
</evidence>
<accession>A0A9D4USL0</accession>